<keyword evidence="4" id="KW-1185">Reference proteome</keyword>
<evidence type="ECO:0000313" key="1">
    <source>
        <dbReference type="EMBL" id="QWU14290.1"/>
    </source>
</evidence>
<name>A0A1H8GQT3_9BACL</name>
<dbReference type="EMBL" id="FODH01000001">
    <property type="protein sequence ID" value="SEN45638.1"/>
    <property type="molecule type" value="Genomic_DNA"/>
</dbReference>
<dbReference type="RefSeq" id="WP_036588179.1">
    <property type="nucleotide sequence ID" value="NZ_CP076607.1"/>
</dbReference>
<reference evidence="1 4" key="2">
    <citation type="submission" date="2021-06" db="EMBL/GenBank/DDBJ databases">
        <title>Whole genome sequence of Paenibacillus sophorae DSM23020 for comparative genomics.</title>
        <authorList>
            <person name="Kim M.-J."/>
            <person name="Lee G."/>
            <person name="Shin J.-H."/>
        </authorList>
    </citation>
    <scope>NUCLEOTIDE SEQUENCE [LARGE SCALE GENOMIC DNA]</scope>
    <source>
        <strain evidence="1 4">DSM 23020</strain>
    </source>
</reference>
<reference evidence="2 3" key="1">
    <citation type="submission" date="2016-10" db="EMBL/GenBank/DDBJ databases">
        <authorList>
            <person name="de Groot N.N."/>
        </authorList>
    </citation>
    <scope>NUCLEOTIDE SEQUENCE [LARGE SCALE GENOMIC DNA]</scope>
    <source>
        <strain evidence="2 3">CGMCC 1.10238</strain>
    </source>
</reference>
<sequence>MTKKLQGNGIWESSRMMLPQHKERVNEHRLDLGEKTKPILHNDEKEIIAQNILTSLHEGEKISIEIFGIYENRRISGTVVAVSELSSKLRIEIENGYEWIDFDEIVSSHLIGSGSDYM</sequence>
<proteinExistence type="predicted"/>
<dbReference type="EMBL" id="CP076607">
    <property type="protein sequence ID" value="QWU14290.1"/>
    <property type="molecule type" value="Genomic_DNA"/>
</dbReference>
<evidence type="ECO:0000313" key="2">
    <source>
        <dbReference type="EMBL" id="SEN45638.1"/>
    </source>
</evidence>
<accession>A0A1H8GQT3</accession>
<evidence type="ECO:0000313" key="4">
    <source>
        <dbReference type="Proteomes" id="UP000683429"/>
    </source>
</evidence>
<dbReference type="InterPro" id="IPR014962">
    <property type="entry name" value="YolD"/>
</dbReference>
<dbReference type="Proteomes" id="UP000683429">
    <property type="component" value="Chromosome"/>
</dbReference>
<gene>
    <name evidence="1" type="ORF">KP014_20500</name>
    <name evidence="2" type="ORF">SAMN04487895_101589</name>
</gene>
<dbReference type="Pfam" id="PF08863">
    <property type="entry name" value="YolD"/>
    <property type="match status" value="1"/>
</dbReference>
<protein>
    <submittedName>
        <fullName evidence="1">YolD-like family protein</fullName>
    </submittedName>
    <submittedName>
        <fullName evidence="2">YolD-like protein</fullName>
    </submittedName>
</protein>
<dbReference type="Proteomes" id="UP000198809">
    <property type="component" value="Unassembled WGS sequence"/>
</dbReference>
<dbReference type="STRING" id="1333845.SAMN04487895_101589"/>
<dbReference type="AlphaFoldDB" id="A0A1H8GQT3"/>
<organism evidence="2 3">
    <name type="scientific">Paenibacillus sophorae</name>
    <dbReference type="NCBI Taxonomy" id="1333845"/>
    <lineage>
        <taxon>Bacteria</taxon>
        <taxon>Bacillati</taxon>
        <taxon>Bacillota</taxon>
        <taxon>Bacilli</taxon>
        <taxon>Bacillales</taxon>
        <taxon>Paenibacillaceae</taxon>
        <taxon>Paenibacillus</taxon>
    </lineage>
</organism>
<evidence type="ECO:0000313" key="3">
    <source>
        <dbReference type="Proteomes" id="UP000198809"/>
    </source>
</evidence>
<dbReference type="OrthoDB" id="2376882at2"/>